<dbReference type="GO" id="GO:0016853">
    <property type="term" value="F:isomerase activity"/>
    <property type="evidence" value="ECO:0007669"/>
    <property type="project" value="UniProtKB-KW"/>
</dbReference>
<name>A0A024H3C8_9MICC</name>
<keyword evidence="2" id="KW-0413">Isomerase</keyword>
<dbReference type="EMBL" id="CAQI01000044">
    <property type="protein sequence ID" value="CCQ46478.1"/>
    <property type="molecule type" value="Genomic_DNA"/>
</dbReference>
<keyword evidence="3" id="KW-1185">Reference proteome</keyword>
<dbReference type="Proteomes" id="UP000035722">
    <property type="component" value="Unassembled WGS sequence"/>
</dbReference>
<reference evidence="3" key="1">
    <citation type="journal article" date="2014" name="Genome Announc.">
        <title>Genome Sequence of Arthrobacter siccitolerans 4J27, a Xeroprotectant-Producing Desiccation-Tolerant Microorganism.</title>
        <authorList>
            <person name="Manzanera M."/>
            <person name="Santa-Cruz-Calvo L."/>
            <person name="Vilchez J.I."/>
            <person name="Garcia-Fontana C."/>
            <person name="Silva-Castro G.A."/>
            <person name="Calvo C."/>
            <person name="Gonzalez-Lopez J."/>
        </authorList>
    </citation>
    <scope>NUCLEOTIDE SEQUENCE [LARGE SCALE GENOMIC DNA]</scope>
    <source>
        <strain evidence="3">4J27</strain>
    </source>
</reference>
<sequence>MPGCTQFTNSEDFGSISHHSTVALPLPGIEEIPGIDPRGPAVQPKLIGDDCPEHSASPHPPWGDADHREGAARPGAGTAPVRAWPDPGRTDIRTPHRLARWRHLLLAP</sequence>
<proteinExistence type="predicted"/>
<comment type="caution">
    <text evidence="2">The sequence shown here is derived from an EMBL/GenBank/DDBJ whole genome shotgun (WGS) entry which is preliminary data.</text>
</comment>
<organism evidence="2 3">
    <name type="scientific">Pseudarthrobacter siccitolerans</name>
    <dbReference type="NCBI Taxonomy" id="861266"/>
    <lineage>
        <taxon>Bacteria</taxon>
        <taxon>Bacillati</taxon>
        <taxon>Actinomycetota</taxon>
        <taxon>Actinomycetes</taxon>
        <taxon>Micrococcales</taxon>
        <taxon>Micrococcaceae</taxon>
        <taxon>Pseudarthrobacter</taxon>
    </lineage>
</organism>
<dbReference type="AlphaFoldDB" id="A0A024H3C8"/>
<accession>A0A024H3C8</accession>
<feature type="region of interest" description="Disordered" evidence="1">
    <location>
        <begin position="31"/>
        <end position="93"/>
    </location>
</feature>
<gene>
    <name evidence="2" type="ORF">ARTSIC4J27_2441</name>
</gene>
<evidence type="ECO:0000256" key="1">
    <source>
        <dbReference type="SAM" id="MobiDB-lite"/>
    </source>
</evidence>
<dbReference type="EC" id="5.4.2.1" evidence="2"/>
<evidence type="ECO:0000313" key="2">
    <source>
        <dbReference type="EMBL" id="CCQ46478.1"/>
    </source>
</evidence>
<protein>
    <submittedName>
        <fullName evidence="2">Phosphoglycerate mutase</fullName>
        <ecNumber evidence="2">5.4.2.1</ecNumber>
    </submittedName>
</protein>
<evidence type="ECO:0000313" key="3">
    <source>
        <dbReference type="Proteomes" id="UP000035722"/>
    </source>
</evidence>
<dbReference type="STRING" id="861266.ARTSIC4J27_2441"/>